<evidence type="ECO:0000313" key="6">
    <source>
        <dbReference type="EMBL" id="NKF23887.1"/>
    </source>
</evidence>
<name>A0A970B5Y6_9GAMM</name>
<dbReference type="Pfam" id="PF00440">
    <property type="entry name" value="TetR_N"/>
    <property type="match status" value="1"/>
</dbReference>
<protein>
    <submittedName>
        <fullName evidence="6">TetR family transcriptional regulator</fullName>
    </submittedName>
</protein>
<dbReference type="SUPFAM" id="SSF48498">
    <property type="entry name" value="Tetracyclin repressor-like, C-terminal domain"/>
    <property type="match status" value="1"/>
</dbReference>
<evidence type="ECO:0000256" key="4">
    <source>
        <dbReference type="PROSITE-ProRule" id="PRU00335"/>
    </source>
</evidence>
<dbReference type="PROSITE" id="PS50977">
    <property type="entry name" value="HTH_TETR_2"/>
    <property type="match status" value="1"/>
</dbReference>
<dbReference type="RefSeq" id="WP_168149207.1">
    <property type="nucleotide sequence ID" value="NZ_JAAVXB010000010.1"/>
</dbReference>
<accession>A0A970B5Y6</accession>
<dbReference type="InterPro" id="IPR001647">
    <property type="entry name" value="HTH_TetR"/>
</dbReference>
<keyword evidence="7" id="KW-1185">Reference proteome</keyword>
<keyword evidence="2 4" id="KW-0238">DNA-binding</keyword>
<dbReference type="PANTHER" id="PTHR47506:SF7">
    <property type="entry name" value="TRANSCRIPTIONAL REGULATORY PROTEIN"/>
    <property type="match status" value="1"/>
</dbReference>
<proteinExistence type="predicted"/>
<gene>
    <name evidence="6" type="ORF">G7Y82_16355</name>
</gene>
<dbReference type="InterPro" id="IPR009057">
    <property type="entry name" value="Homeodomain-like_sf"/>
</dbReference>
<dbReference type="Gene3D" id="1.10.357.10">
    <property type="entry name" value="Tetracycline Repressor, domain 2"/>
    <property type="match status" value="1"/>
</dbReference>
<evidence type="ECO:0000256" key="3">
    <source>
        <dbReference type="ARBA" id="ARBA00023163"/>
    </source>
</evidence>
<dbReference type="AlphaFoldDB" id="A0A970B5Y6"/>
<dbReference type="Gene3D" id="1.10.10.60">
    <property type="entry name" value="Homeodomain-like"/>
    <property type="match status" value="1"/>
</dbReference>
<evidence type="ECO:0000256" key="1">
    <source>
        <dbReference type="ARBA" id="ARBA00023015"/>
    </source>
</evidence>
<dbReference type="PRINTS" id="PR00455">
    <property type="entry name" value="HTHTETR"/>
</dbReference>
<dbReference type="PANTHER" id="PTHR47506">
    <property type="entry name" value="TRANSCRIPTIONAL REGULATORY PROTEIN"/>
    <property type="match status" value="1"/>
</dbReference>
<organism evidence="6 7">
    <name type="scientific">Solimonas marina</name>
    <dbReference type="NCBI Taxonomy" id="2714601"/>
    <lineage>
        <taxon>Bacteria</taxon>
        <taxon>Pseudomonadati</taxon>
        <taxon>Pseudomonadota</taxon>
        <taxon>Gammaproteobacteria</taxon>
        <taxon>Nevskiales</taxon>
        <taxon>Nevskiaceae</taxon>
        <taxon>Solimonas</taxon>
    </lineage>
</organism>
<dbReference type="Proteomes" id="UP000653472">
    <property type="component" value="Unassembled WGS sequence"/>
</dbReference>
<keyword evidence="1" id="KW-0805">Transcription regulation</keyword>
<feature type="DNA-binding region" description="H-T-H motif" evidence="4">
    <location>
        <begin position="32"/>
        <end position="51"/>
    </location>
</feature>
<evidence type="ECO:0000256" key="2">
    <source>
        <dbReference type="ARBA" id="ARBA00023125"/>
    </source>
</evidence>
<evidence type="ECO:0000313" key="7">
    <source>
        <dbReference type="Proteomes" id="UP000653472"/>
    </source>
</evidence>
<sequence>MRYATQHKEETRQRILETAAAEFRKHGVDGIGVADLMKAAGLTHGGFYAHFKSKDALFAESLARASEQTLDALRKAIETAEPGHEREAVIARYLSTQHRDRAERGCAIVALGADVSRQDAKTRRAFETRIESMIELVAAISEGSDTERRRTAIQTVATMVGALLLARSVRPSALSDEILDVARQS</sequence>
<evidence type="ECO:0000259" key="5">
    <source>
        <dbReference type="PROSITE" id="PS50977"/>
    </source>
</evidence>
<feature type="domain" description="HTH tetR-type" evidence="5">
    <location>
        <begin position="9"/>
        <end position="69"/>
    </location>
</feature>
<keyword evidence="3" id="KW-0804">Transcription</keyword>
<dbReference type="EMBL" id="JAAVXB010000010">
    <property type="protein sequence ID" value="NKF23887.1"/>
    <property type="molecule type" value="Genomic_DNA"/>
</dbReference>
<reference evidence="6" key="1">
    <citation type="submission" date="2020-03" db="EMBL/GenBank/DDBJ databases">
        <title>Solimonas marina sp. nov., isolated from deep seawater of the Pacific Ocean.</title>
        <authorList>
            <person name="Liu X."/>
            <person name="Lai Q."/>
            <person name="Sun F."/>
            <person name="Gai Y."/>
            <person name="Li G."/>
            <person name="Shao Z."/>
        </authorList>
    </citation>
    <scope>NUCLEOTIDE SEQUENCE</scope>
    <source>
        <strain evidence="6">C16B3</strain>
    </source>
</reference>
<dbReference type="GO" id="GO:0003677">
    <property type="term" value="F:DNA binding"/>
    <property type="evidence" value="ECO:0007669"/>
    <property type="project" value="UniProtKB-UniRule"/>
</dbReference>
<comment type="caution">
    <text evidence="6">The sequence shown here is derived from an EMBL/GenBank/DDBJ whole genome shotgun (WGS) entry which is preliminary data.</text>
</comment>
<dbReference type="SUPFAM" id="SSF46689">
    <property type="entry name" value="Homeodomain-like"/>
    <property type="match status" value="1"/>
</dbReference>
<dbReference type="InterPro" id="IPR036271">
    <property type="entry name" value="Tet_transcr_reg_TetR-rel_C_sf"/>
</dbReference>